<sequence>MSASTGVEPIHTELLIDGAEIRAGGQEPVRNPAAPDEVVGYISAATREHATAAVDAAVAAWPIWSEMSAGKRAGILTSALQGLGQEQARAELLTRENGKVLQEAQIELGVFVARCQLAASLADQLGTSQDLPVPADDAESATAPAPSLPPFRSRVDALPVGVTTIVVPYNWPLAILAASLPYALVAGNPVIVKPPPTSPLAVVETLRLLARGLPPGVLNVVTGDNDAVAPLIEDRRVQKIVFTGSTAAGQYMMTTAAKNLTRVTLELGGNDPAVVLDDATLDEAAVQQLVTGAFLTSGQVCMGIKRLYVHRSRYHEVLDGMSDVLGGYRIGNGLDPGTSMGPLNNARQRDKVRELCDQARAAGHPVRELGTVDPAAESAGGYFLPAMLVLDPHADSGIVTTEQFGPALPVIPFDDEDALIDRLNDEWAGLCSSVWTADPDRAATAAHRLRTGTVWVNNHNAVAQDDRAPFGGFRHSGTGRELGVEGLLDFTEPHTVTYSVPEDTGARS</sequence>
<evidence type="ECO:0000259" key="4">
    <source>
        <dbReference type="Pfam" id="PF00171"/>
    </source>
</evidence>
<dbReference type="InterPro" id="IPR029510">
    <property type="entry name" value="Ald_DH_CS_GLU"/>
</dbReference>
<proteinExistence type="inferred from homology"/>
<comment type="caution">
    <text evidence="6">The sequence shown here is derived from an EMBL/GenBank/DDBJ whole genome shotgun (WGS) entry which is preliminary data.</text>
</comment>
<reference evidence="5" key="4">
    <citation type="submission" date="2023-08" db="EMBL/GenBank/DDBJ databases">
        <authorList>
            <person name="Guima S.E.S."/>
            <person name="Martins L.F."/>
            <person name="Silva A.M."/>
            <person name="Setubal J.C."/>
        </authorList>
    </citation>
    <scope>NUCLEOTIDE SEQUENCE</scope>
    <source>
        <strain evidence="5">ZC4RG45</strain>
    </source>
</reference>
<evidence type="ECO:0000256" key="2">
    <source>
        <dbReference type="PROSITE-ProRule" id="PRU10007"/>
    </source>
</evidence>
<reference evidence="6" key="1">
    <citation type="submission" date="2018-05" db="EMBL/GenBank/DDBJ databases">
        <authorList>
            <person name="Lanie J.A."/>
            <person name="Ng W.-L."/>
            <person name="Kazmierczak K.M."/>
            <person name="Andrzejewski T.M."/>
            <person name="Davidsen T.M."/>
            <person name="Wayne K.J."/>
            <person name="Tettelin H."/>
            <person name="Glass J.I."/>
            <person name="Rusch D."/>
            <person name="Podicherti R."/>
            <person name="Tsui H.-C.T."/>
            <person name="Winkler M.E."/>
        </authorList>
    </citation>
    <scope>NUCLEOTIDE SEQUENCE</scope>
    <source>
        <strain evidence="6">ZC4RG45</strain>
    </source>
</reference>
<reference evidence="5" key="2">
    <citation type="submission" date="2018-05" db="EMBL/GenBank/DDBJ databases">
        <authorList>
            <person name="Moura L."/>
            <person name="Setubal J.C."/>
        </authorList>
    </citation>
    <scope>NUCLEOTIDE SEQUENCE</scope>
    <source>
        <strain evidence="5">ZC4RG45</strain>
    </source>
</reference>
<dbReference type="Pfam" id="PF00171">
    <property type="entry name" value="Aldedh"/>
    <property type="match status" value="1"/>
</dbReference>
<dbReference type="Proteomes" id="UP000249324">
    <property type="component" value="Unassembled WGS sequence"/>
</dbReference>
<dbReference type="InterPro" id="IPR015590">
    <property type="entry name" value="Aldehyde_DH_dom"/>
</dbReference>
<gene>
    <name evidence="5" type="ORF">DIU77_000135</name>
    <name evidence="6" type="ORF">DIU77_15475</name>
</gene>
<keyword evidence="1 3" id="KW-0560">Oxidoreductase</keyword>
<dbReference type="Gene3D" id="3.40.309.10">
    <property type="entry name" value="Aldehyde Dehydrogenase, Chain A, domain 2"/>
    <property type="match status" value="1"/>
</dbReference>
<evidence type="ECO:0000256" key="3">
    <source>
        <dbReference type="RuleBase" id="RU003345"/>
    </source>
</evidence>
<dbReference type="InterPro" id="IPR016161">
    <property type="entry name" value="Ald_DH/histidinol_DH"/>
</dbReference>
<evidence type="ECO:0000256" key="1">
    <source>
        <dbReference type="ARBA" id="ARBA00023002"/>
    </source>
</evidence>
<accession>A0A2W4J556</accession>
<reference evidence="5 7" key="3">
    <citation type="journal article" date="2021" name="BMC Genomics">
        <title>Genome-resolved metagenome and metatranscriptome analyses of thermophilic composting reveal key bacterial players and their metabolic interactions.</title>
        <authorList>
            <person name="Braga L.P.P."/>
            <person name="Pereira R.V."/>
            <person name="Martins L.F."/>
            <person name="Moura L.M.S."/>
            <person name="Sanchez F.B."/>
            <person name="Patane J.S.L."/>
            <person name="da Silva A.M."/>
            <person name="Setubal J.C."/>
        </authorList>
    </citation>
    <scope>NUCLEOTIDE SEQUENCE [LARGE SCALE GENOMIC DNA]</scope>
    <source>
        <strain evidence="5">ZC4RG45</strain>
    </source>
</reference>
<dbReference type="InterPro" id="IPR016163">
    <property type="entry name" value="Ald_DH_C"/>
</dbReference>
<dbReference type="PROSITE" id="PS00070">
    <property type="entry name" value="ALDEHYDE_DEHYDR_CYS"/>
    <property type="match status" value="1"/>
</dbReference>
<dbReference type="InterPro" id="IPR016162">
    <property type="entry name" value="Ald_DH_N"/>
</dbReference>
<feature type="domain" description="Aldehyde dehydrogenase" evidence="4">
    <location>
        <begin position="27"/>
        <end position="496"/>
    </location>
</feature>
<name>A0A2W4J556_9PSEU</name>
<evidence type="ECO:0000313" key="5">
    <source>
        <dbReference type="EMBL" id="MFO7190641.1"/>
    </source>
</evidence>
<organism evidence="6">
    <name type="scientific">Thermocrispum agreste</name>
    <dbReference type="NCBI Taxonomy" id="37925"/>
    <lineage>
        <taxon>Bacteria</taxon>
        <taxon>Bacillati</taxon>
        <taxon>Actinomycetota</taxon>
        <taxon>Actinomycetes</taxon>
        <taxon>Pseudonocardiales</taxon>
        <taxon>Pseudonocardiaceae</taxon>
        <taxon>Thermocrispum</taxon>
    </lineage>
</organism>
<feature type="active site" evidence="2">
    <location>
        <position position="266"/>
    </location>
</feature>
<evidence type="ECO:0000313" key="6">
    <source>
        <dbReference type="EMBL" id="PZM93055.1"/>
    </source>
</evidence>
<dbReference type="EMBL" id="QGUI02000001">
    <property type="protein sequence ID" value="MFO7190641.1"/>
    <property type="molecule type" value="Genomic_DNA"/>
</dbReference>
<dbReference type="PROSITE" id="PS00687">
    <property type="entry name" value="ALDEHYDE_DEHYDR_GLU"/>
    <property type="match status" value="1"/>
</dbReference>
<dbReference type="GO" id="GO:0016620">
    <property type="term" value="F:oxidoreductase activity, acting on the aldehyde or oxo group of donors, NAD or NADP as acceptor"/>
    <property type="evidence" value="ECO:0007669"/>
    <property type="project" value="InterPro"/>
</dbReference>
<dbReference type="InterPro" id="IPR016160">
    <property type="entry name" value="Ald_DH_CS_CYS"/>
</dbReference>
<dbReference type="PANTHER" id="PTHR11699">
    <property type="entry name" value="ALDEHYDE DEHYDROGENASE-RELATED"/>
    <property type="match status" value="1"/>
</dbReference>
<dbReference type="SUPFAM" id="SSF53720">
    <property type="entry name" value="ALDH-like"/>
    <property type="match status" value="1"/>
</dbReference>
<dbReference type="Gene3D" id="3.40.605.10">
    <property type="entry name" value="Aldehyde Dehydrogenase, Chain A, domain 1"/>
    <property type="match status" value="1"/>
</dbReference>
<protein>
    <submittedName>
        <fullName evidence="5 6">Aldehyde dehydrogenase</fullName>
    </submittedName>
</protein>
<evidence type="ECO:0000313" key="7">
    <source>
        <dbReference type="Proteomes" id="UP000249324"/>
    </source>
</evidence>
<dbReference type="STRING" id="1111738.GCA_000427905_00352"/>
<comment type="similarity">
    <text evidence="3">Belongs to the aldehyde dehydrogenase family.</text>
</comment>
<dbReference type="AlphaFoldDB" id="A0A2W4J556"/>
<dbReference type="EMBL" id="QGUI01000671">
    <property type="protein sequence ID" value="PZM93055.1"/>
    <property type="molecule type" value="Genomic_DNA"/>
</dbReference>